<feature type="signal peptide" evidence="7">
    <location>
        <begin position="1"/>
        <end position="18"/>
    </location>
</feature>
<evidence type="ECO:0000313" key="10">
    <source>
        <dbReference type="Proteomes" id="UP000001070"/>
    </source>
</evidence>
<dbReference type="Gene3D" id="2.40.10.10">
    <property type="entry name" value="Trypsin-like serine proteases"/>
    <property type="match status" value="1"/>
</dbReference>
<evidence type="ECO:0000256" key="4">
    <source>
        <dbReference type="ARBA" id="ARBA00022825"/>
    </source>
</evidence>
<feature type="chain" id="PRO_5002811880" evidence="7">
    <location>
        <begin position="19"/>
        <end position="277"/>
    </location>
</feature>
<keyword evidence="5" id="KW-1015">Disulfide bond</keyword>
<dbReference type="PANTHER" id="PTHR24264">
    <property type="entry name" value="TRYPSIN-RELATED"/>
    <property type="match status" value="1"/>
</dbReference>
<dbReference type="MEROPS" id="S01.B68"/>
<dbReference type="eggNOG" id="KOG3627">
    <property type="taxonomic scope" value="Eukaryota"/>
</dbReference>
<dbReference type="InParanoid" id="B4JDA6"/>
<dbReference type="FunFam" id="2.40.10.10:FF:000068">
    <property type="entry name" value="transmembrane protease serine 2"/>
    <property type="match status" value="1"/>
</dbReference>
<dbReference type="PROSITE" id="PS00135">
    <property type="entry name" value="TRYPSIN_SER"/>
    <property type="match status" value="1"/>
</dbReference>
<proteinExistence type="predicted"/>
<dbReference type="GO" id="GO:0006508">
    <property type="term" value="P:proteolysis"/>
    <property type="evidence" value="ECO:0007669"/>
    <property type="project" value="UniProtKB-KW"/>
</dbReference>
<evidence type="ECO:0000256" key="6">
    <source>
        <dbReference type="RuleBase" id="RU363034"/>
    </source>
</evidence>
<dbReference type="AlphaFoldDB" id="B4JDA6"/>
<evidence type="ECO:0000256" key="3">
    <source>
        <dbReference type="ARBA" id="ARBA00022801"/>
    </source>
</evidence>
<dbReference type="FunFam" id="2.40.10.10:FF:000036">
    <property type="entry name" value="Trypsin beta"/>
    <property type="match status" value="1"/>
</dbReference>
<dbReference type="PANTHER" id="PTHR24264:SF83">
    <property type="entry name" value="COMPLEMENT FACTOR I"/>
    <property type="match status" value="1"/>
</dbReference>
<dbReference type="SMART" id="SM00020">
    <property type="entry name" value="Tryp_SPc"/>
    <property type="match status" value="1"/>
</dbReference>
<dbReference type="GO" id="GO:0005615">
    <property type="term" value="C:extracellular space"/>
    <property type="evidence" value="ECO:0007669"/>
    <property type="project" value="TreeGrafter"/>
</dbReference>
<keyword evidence="10" id="KW-1185">Reference proteome</keyword>
<dbReference type="PROSITE" id="PS00134">
    <property type="entry name" value="TRYPSIN_HIS"/>
    <property type="match status" value="1"/>
</dbReference>
<dbReference type="STRING" id="7222.B4JDA6"/>
<comment type="subcellular location">
    <subcellularLocation>
        <location evidence="1">Secreted</location>
        <location evidence="1">Extracellular space</location>
    </subcellularLocation>
</comment>
<evidence type="ECO:0000256" key="2">
    <source>
        <dbReference type="ARBA" id="ARBA00022670"/>
    </source>
</evidence>
<dbReference type="InterPro" id="IPR009003">
    <property type="entry name" value="Peptidase_S1_PA"/>
</dbReference>
<evidence type="ECO:0000256" key="7">
    <source>
        <dbReference type="SAM" id="SignalP"/>
    </source>
</evidence>
<evidence type="ECO:0000259" key="8">
    <source>
        <dbReference type="PROSITE" id="PS50240"/>
    </source>
</evidence>
<dbReference type="InterPro" id="IPR001254">
    <property type="entry name" value="Trypsin_dom"/>
</dbReference>
<dbReference type="InterPro" id="IPR043504">
    <property type="entry name" value="Peptidase_S1_PA_chymotrypsin"/>
</dbReference>
<protein>
    <submittedName>
        <fullName evidence="9">GH11150</fullName>
    </submittedName>
</protein>
<dbReference type="SUPFAM" id="SSF50494">
    <property type="entry name" value="Trypsin-like serine proteases"/>
    <property type="match status" value="1"/>
</dbReference>
<keyword evidence="2 6" id="KW-0645">Protease</keyword>
<sequence>MKVVAITLLALLCASAQAGKLTEGLNKFIPSFATGFVINGTQAEPHSAPYIVSLSSKAEKHSHICGGTIINKEWVLTAAHCISKPVGMGVIAGLHTRADVNDRTQQRVVDFGRVHELYTGGVGPFDIAILHLSEPLVFNKYVSPATLPSREQVHEGETHLYGWGQPKSYLLIASKSLMTVTTEIVNYDECKDALPENAPLAPTNICSASLQQSISACNGDSGGPLVVEYEDASSELIGVVSWGYIPCGLANFPSIYTRVSAYVDWIAKIQSAYYALF</sequence>
<dbReference type="CDD" id="cd00190">
    <property type="entry name" value="Tryp_SPc"/>
    <property type="match status" value="1"/>
</dbReference>
<dbReference type="PRINTS" id="PR00722">
    <property type="entry name" value="CHYMOTRYPSIN"/>
</dbReference>
<dbReference type="InterPro" id="IPR050127">
    <property type="entry name" value="Serine_Proteases_S1"/>
</dbReference>
<dbReference type="EMBL" id="CH916368">
    <property type="protein sequence ID" value="EDW03279.1"/>
    <property type="molecule type" value="Genomic_DNA"/>
</dbReference>
<dbReference type="KEGG" id="dgr:6562112"/>
<dbReference type="GO" id="GO:0004252">
    <property type="term" value="F:serine-type endopeptidase activity"/>
    <property type="evidence" value="ECO:0007669"/>
    <property type="project" value="InterPro"/>
</dbReference>
<dbReference type="Proteomes" id="UP000001070">
    <property type="component" value="Unassembled WGS sequence"/>
</dbReference>
<name>B4JDA6_DROGR</name>
<reference evidence="9 10" key="1">
    <citation type="journal article" date="2007" name="Nature">
        <title>Evolution of genes and genomes on the Drosophila phylogeny.</title>
        <authorList>
            <consortium name="Drosophila 12 Genomes Consortium"/>
            <person name="Clark A.G."/>
            <person name="Eisen M.B."/>
            <person name="Smith D.R."/>
            <person name="Bergman C.M."/>
            <person name="Oliver B."/>
            <person name="Markow T.A."/>
            <person name="Kaufman T.C."/>
            <person name="Kellis M."/>
            <person name="Gelbart W."/>
            <person name="Iyer V.N."/>
            <person name="Pollard D.A."/>
            <person name="Sackton T.B."/>
            <person name="Larracuente A.M."/>
            <person name="Singh N.D."/>
            <person name="Abad J.P."/>
            <person name="Abt D.N."/>
            <person name="Adryan B."/>
            <person name="Aguade M."/>
            <person name="Akashi H."/>
            <person name="Anderson W.W."/>
            <person name="Aquadro C.F."/>
            <person name="Ardell D.H."/>
            <person name="Arguello R."/>
            <person name="Artieri C.G."/>
            <person name="Barbash D.A."/>
            <person name="Barker D."/>
            <person name="Barsanti P."/>
            <person name="Batterham P."/>
            <person name="Batzoglou S."/>
            <person name="Begun D."/>
            <person name="Bhutkar A."/>
            <person name="Blanco E."/>
            <person name="Bosak S.A."/>
            <person name="Bradley R.K."/>
            <person name="Brand A.D."/>
            <person name="Brent M.R."/>
            <person name="Brooks A.N."/>
            <person name="Brown R.H."/>
            <person name="Butlin R.K."/>
            <person name="Caggese C."/>
            <person name="Calvi B.R."/>
            <person name="Bernardo de Carvalho A."/>
            <person name="Caspi A."/>
            <person name="Castrezana S."/>
            <person name="Celniker S.E."/>
            <person name="Chang J.L."/>
            <person name="Chapple C."/>
            <person name="Chatterji S."/>
            <person name="Chinwalla A."/>
            <person name="Civetta A."/>
            <person name="Clifton S.W."/>
            <person name="Comeron J.M."/>
            <person name="Costello J.C."/>
            <person name="Coyne J.A."/>
            <person name="Daub J."/>
            <person name="David R.G."/>
            <person name="Delcher A.L."/>
            <person name="Delehaunty K."/>
            <person name="Do C.B."/>
            <person name="Ebling H."/>
            <person name="Edwards K."/>
            <person name="Eickbush T."/>
            <person name="Evans J.D."/>
            <person name="Filipski A."/>
            <person name="Findeiss S."/>
            <person name="Freyhult E."/>
            <person name="Fulton L."/>
            <person name="Fulton R."/>
            <person name="Garcia A.C."/>
            <person name="Gardiner A."/>
            <person name="Garfield D.A."/>
            <person name="Garvin B.E."/>
            <person name="Gibson G."/>
            <person name="Gilbert D."/>
            <person name="Gnerre S."/>
            <person name="Godfrey J."/>
            <person name="Good R."/>
            <person name="Gotea V."/>
            <person name="Gravely B."/>
            <person name="Greenberg A.J."/>
            <person name="Griffiths-Jones S."/>
            <person name="Gross S."/>
            <person name="Guigo R."/>
            <person name="Gustafson E.A."/>
            <person name="Haerty W."/>
            <person name="Hahn M.W."/>
            <person name="Halligan D.L."/>
            <person name="Halpern A.L."/>
            <person name="Halter G.M."/>
            <person name="Han M.V."/>
            <person name="Heger A."/>
            <person name="Hillier L."/>
            <person name="Hinrichs A.S."/>
            <person name="Holmes I."/>
            <person name="Hoskins R.A."/>
            <person name="Hubisz M.J."/>
            <person name="Hultmark D."/>
            <person name="Huntley M.A."/>
            <person name="Jaffe D.B."/>
            <person name="Jagadeeshan S."/>
            <person name="Jeck W.R."/>
            <person name="Johnson J."/>
            <person name="Jones C.D."/>
            <person name="Jordan W.C."/>
            <person name="Karpen G.H."/>
            <person name="Kataoka E."/>
            <person name="Keightley P.D."/>
            <person name="Kheradpour P."/>
            <person name="Kirkness E.F."/>
            <person name="Koerich L.B."/>
            <person name="Kristiansen K."/>
            <person name="Kudrna D."/>
            <person name="Kulathinal R.J."/>
            <person name="Kumar S."/>
            <person name="Kwok R."/>
            <person name="Lander E."/>
            <person name="Langley C.H."/>
            <person name="Lapoint R."/>
            <person name="Lazzaro B.P."/>
            <person name="Lee S.J."/>
            <person name="Levesque L."/>
            <person name="Li R."/>
            <person name="Lin C.F."/>
            <person name="Lin M.F."/>
            <person name="Lindblad-Toh K."/>
            <person name="Llopart A."/>
            <person name="Long M."/>
            <person name="Low L."/>
            <person name="Lozovsky E."/>
            <person name="Lu J."/>
            <person name="Luo M."/>
            <person name="Machado C.A."/>
            <person name="Makalowski W."/>
            <person name="Marzo M."/>
            <person name="Matsuda M."/>
            <person name="Matzkin L."/>
            <person name="McAllister B."/>
            <person name="McBride C.S."/>
            <person name="McKernan B."/>
            <person name="McKernan K."/>
            <person name="Mendez-Lago M."/>
            <person name="Minx P."/>
            <person name="Mollenhauer M.U."/>
            <person name="Montooth K."/>
            <person name="Mount S.M."/>
            <person name="Mu X."/>
            <person name="Myers E."/>
            <person name="Negre B."/>
            <person name="Newfeld S."/>
            <person name="Nielsen R."/>
            <person name="Noor M.A."/>
            <person name="O'Grady P."/>
            <person name="Pachter L."/>
            <person name="Papaceit M."/>
            <person name="Parisi M.J."/>
            <person name="Parisi M."/>
            <person name="Parts L."/>
            <person name="Pedersen J.S."/>
            <person name="Pesole G."/>
            <person name="Phillippy A.M."/>
            <person name="Ponting C.P."/>
            <person name="Pop M."/>
            <person name="Porcelli D."/>
            <person name="Powell J.R."/>
            <person name="Prohaska S."/>
            <person name="Pruitt K."/>
            <person name="Puig M."/>
            <person name="Quesneville H."/>
            <person name="Ram K.R."/>
            <person name="Rand D."/>
            <person name="Rasmussen M.D."/>
            <person name="Reed L.K."/>
            <person name="Reenan R."/>
            <person name="Reily A."/>
            <person name="Remington K.A."/>
            <person name="Rieger T.T."/>
            <person name="Ritchie M.G."/>
            <person name="Robin C."/>
            <person name="Rogers Y.H."/>
            <person name="Rohde C."/>
            <person name="Rozas J."/>
            <person name="Rubenfield M.J."/>
            <person name="Ruiz A."/>
            <person name="Russo S."/>
            <person name="Salzberg S.L."/>
            <person name="Sanchez-Gracia A."/>
            <person name="Saranga D.J."/>
            <person name="Sato H."/>
            <person name="Schaeffer S.W."/>
            <person name="Schatz M.C."/>
            <person name="Schlenke T."/>
            <person name="Schwartz R."/>
            <person name="Segarra C."/>
            <person name="Singh R.S."/>
            <person name="Sirot L."/>
            <person name="Sirota M."/>
            <person name="Sisneros N.B."/>
            <person name="Smith C.D."/>
            <person name="Smith T.F."/>
            <person name="Spieth J."/>
            <person name="Stage D.E."/>
            <person name="Stark A."/>
            <person name="Stephan W."/>
            <person name="Strausberg R.L."/>
            <person name="Strempel S."/>
            <person name="Sturgill D."/>
            <person name="Sutton G."/>
            <person name="Sutton G.G."/>
            <person name="Tao W."/>
            <person name="Teichmann S."/>
            <person name="Tobari Y.N."/>
            <person name="Tomimura Y."/>
            <person name="Tsolas J.M."/>
            <person name="Valente V.L."/>
            <person name="Venter E."/>
            <person name="Venter J.C."/>
            <person name="Vicario S."/>
            <person name="Vieira F.G."/>
            <person name="Vilella A.J."/>
            <person name="Villasante A."/>
            <person name="Walenz B."/>
            <person name="Wang J."/>
            <person name="Wasserman M."/>
            <person name="Watts T."/>
            <person name="Wilson D."/>
            <person name="Wilson R.K."/>
            <person name="Wing R.A."/>
            <person name="Wolfner M.F."/>
            <person name="Wong A."/>
            <person name="Wong G.K."/>
            <person name="Wu C.I."/>
            <person name="Wu G."/>
            <person name="Yamamoto D."/>
            <person name="Yang H.P."/>
            <person name="Yang S.P."/>
            <person name="Yorke J.A."/>
            <person name="Yoshida K."/>
            <person name="Zdobnov E."/>
            <person name="Zhang P."/>
            <person name="Zhang Y."/>
            <person name="Zimin A.V."/>
            <person name="Baldwin J."/>
            <person name="Abdouelleil A."/>
            <person name="Abdulkadir J."/>
            <person name="Abebe A."/>
            <person name="Abera B."/>
            <person name="Abreu J."/>
            <person name="Acer S.C."/>
            <person name="Aftuck L."/>
            <person name="Alexander A."/>
            <person name="An P."/>
            <person name="Anderson E."/>
            <person name="Anderson S."/>
            <person name="Arachi H."/>
            <person name="Azer M."/>
            <person name="Bachantsang P."/>
            <person name="Barry A."/>
            <person name="Bayul T."/>
            <person name="Berlin A."/>
            <person name="Bessette D."/>
            <person name="Bloom T."/>
            <person name="Blye J."/>
            <person name="Boguslavskiy L."/>
            <person name="Bonnet C."/>
            <person name="Boukhgalter B."/>
            <person name="Bourzgui I."/>
            <person name="Brown A."/>
            <person name="Cahill P."/>
            <person name="Channer S."/>
            <person name="Cheshatsang Y."/>
            <person name="Chuda L."/>
            <person name="Citroen M."/>
            <person name="Collymore A."/>
            <person name="Cooke P."/>
            <person name="Costello M."/>
            <person name="D'Aco K."/>
            <person name="Daza R."/>
            <person name="De Haan G."/>
            <person name="DeGray S."/>
            <person name="DeMaso C."/>
            <person name="Dhargay N."/>
            <person name="Dooley K."/>
            <person name="Dooley E."/>
            <person name="Doricent M."/>
            <person name="Dorje P."/>
            <person name="Dorjee K."/>
            <person name="Dupes A."/>
            <person name="Elong R."/>
            <person name="Falk J."/>
            <person name="Farina A."/>
            <person name="Faro S."/>
            <person name="Ferguson D."/>
            <person name="Fisher S."/>
            <person name="Foley C.D."/>
            <person name="Franke A."/>
            <person name="Friedrich D."/>
            <person name="Gadbois L."/>
            <person name="Gearin G."/>
            <person name="Gearin C.R."/>
            <person name="Giannoukos G."/>
            <person name="Goode T."/>
            <person name="Graham J."/>
            <person name="Grandbois E."/>
            <person name="Grewal S."/>
            <person name="Gyaltsen K."/>
            <person name="Hafez N."/>
            <person name="Hagos B."/>
            <person name="Hall J."/>
            <person name="Henson C."/>
            <person name="Hollinger A."/>
            <person name="Honan T."/>
            <person name="Huard M.D."/>
            <person name="Hughes L."/>
            <person name="Hurhula B."/>
            <person name="Husby M.E."/>
            <person name="Kamat A."/>
            <person name="Kanga B."/>
            <person name="Kashin S."/>
            <person name="Khazanovich D."/>
            <person name="Kisner P."/>
            <person name="Lance K."/>
            <person name="Lara M."/>
            <person name="Lee W."/>
            <person name="Lennon N."/>
            <person name="Letendre F."/>
            <person name="LeVine R."/>
            <person name="Lipovsky A."/>
            <person name="Liu X."/>
            <person name="Liu J."/>
            <person name="Liu S."/>
            <person name="Lokyitsang T."/>
            <person name="Lokyitsang Y."/>
            <person name="Lubonja R."/>
            <person name="Lui A."/>
            <person name="MacDonald P."/>
            <person name="Magnisalis V."/>
            <person name="Maru K."/>
            <person name="Matthews C."/>
            <person name="McCusker W."/>
            <person name="McDonough S."/>
            <person name="Mehta T."/>
            <person name="Meldrim J."/>
            <person name="Meneus L."/>
            <person name="Mihai O."/>
            <person name="Mihalev A."/>
            <person name="Mihova T."/>
            <person name="Mittelman R."/>
            <person name="Mlenga V."/>
            <person name="Montmayeur A."/>
            <person name="Mulrain L."/>
            <person name="Navidi A."/>
            <person name="Naylor J."/>
            <person name="Negash T."/>
            <person name="Nguyen T."/>
            <person name="Nguyen N."/>
            <person name="Nicol R."/>
            <person name="Norbu C."/>
            <person name="Norbu N."/>
            <person name="Novod N."/>
            <person name="O'Neill B."/>
            <person name="Osman S."/>
            <person name="Markiewicz E."/>
            <person name="Oyono O.L."/>
            <person name="Patti C."/>
            <person name="Phunkhang P."/>
            <person name="Pierre F."/>
            <person name="Priest M."/>
            <person name="Raghuraman S."/>
            <person name="Rege F."/>
            <person name="Reyes R."/>
            <person name="Rise C."/>
            <person name="Rogov P."/>
            <person name="Ross K."/>
            <person name="Ryan E."/>
            <person name="Settipalli S."/>
            <person name="Shea T."/>
            <person name="Sherpa N."/>
            <person name="Shi L."/>
            <person name="Shih D."/>
            <person name="Sparrow T."/>
            <person name="Spaulding J."/>
            <person name="Stalker J."/>
            <person name="Stange-Thomann N."/>
            <person name="Stavropoulos S."/>
            <person name="Stone C."/>
            <person name="Strader C."/>
            <person name="Tesfaye S."/>
            <person name="Thomson T."/>
            <person name="Thoulutsang Y."/>
            <person name="Thoulutsang D."/>
            <person name="Topham K."/>
            <person name="Topping I."/>
            <person name="Tsamla T."/>
            <person name="Vassiliev H."/>
            <person name="Vo A."/>
            <person name="Wangchuk T."/>
            <person name="Wangdi T."/>
            <person name="Weiand M."/>
            <person name="Wilkinson J."/>
            <person name="Wilson A."/>
            <person name="Yadav S."/>
            <person name="Young G."/>
            <person name="Yu Q."/>
            <person name="Zembek L."/>
            <person name="Zhong D."/>
            <person name="Zimmer A."/>
            <person name="Zwirko Z."/>
            <person name="Jaffe D.B."/>
            <person name="Alvarez P."/>
            <person name="Brockman W."/>
            <person name="Butler J."/>
            <person name="Chin C."/>
            <person name="Gnerre S."/>
            <person name="Grabherr M."/>
            <person name="Kleber M."/>
            <person name="Mauceli E."/>
            <person name="MacCallum I."/>
        </authorList>
    </citation>
    <scope>NUCLEOTIDE SEQUENCE [LARGE SCALE GENOMIC DNA]</scope>
    <source>
        <strain evidence="10">Tucson 15287-2541.00</strain>
    </source>
</reference>
<dbReference type="SMR" id="B4JDA6"/>
<evidence type="ECO:0000256" key="1">
    <source>
        <dbReference type="ARBA" id="ARBA00004239"/>
    </source>
</evidence>
<evidence type="ECO:0000313" key="9">
    <source>
        <dbReference type="EMBL" id="EDW03279.1"/>
    </source>
</evidence>
<organism evidence="10">
    <name type="scientific">Drosophila grimshawi</name>
    <name type="common">Hawaiian fruit fly</name>
    <name type="synonym">Idiomyia grimshawi</name>
    <dbReference type="NCBI Taxonomy" id="7222"/>
    <lineage>
        <taxon>Eukaryota</taxon>
        <taxon>Metazoa</taxon>
        <taxon>Ecdysozoa</taxon>
        <taxon>Arthropoda</taxon>
        <taxon>Hexapoda</taxon>
        <taxon>Insecta</taxon>
        <taxon>Pterygota</taxon>
        <taxon>Neoptera</taxon>
        <taxon>Endopterygota</taxon>
        <taxon>Diptera</taxon>
        <taxon>Brachycera</taxon>
        <taxon>Muscomorpha</taxon>
        <taxon>Ephydroidea</taxon>
        <taxon>Drosophilidae</taxon>
        <taxon>Drosophila</taxon>
        <taxon>Hawaiian Drosophila</taxon>
    </lineage>
</organism>
<feature type="domain" description="Peptidase S1" evidence="8">
    <location>
        <begin position="37"/>
        <end position="271"/>
    </location>
</feature>
<dbReference type="PhylomeDB" id="B4JDA6"/>
<keyword evidence="7" id="KW-0732">Signal</keyword>
<dbReference type="PROSITE" id="PS50240">
    <property type="entry name" value="TRYPSIN_DOM"/>
    <property type="match status" value="1"/>
</dbReference>
<dbReference type="InterPro" id="IPR018114">
    <property type="entry name" value="TRYPSIN_HIS"/>
</dbReference>
<keyword evidence="3 6" id="KW-0378">Hydrolase</keyword>
<dbReference type="InterPro" id="IPR001314">
    <property type="entry name" value="Peptidase_S1A"/>
</dbReference>
<evidence type="ECO:0000256" key="5">
    <source>
        <dbReference type="ARBA" id="ARBA00023157"/>
    </source>
</evidence>
<dbReference type="OMA" id="EGECHLY"/>
<dbReference type="InterPro" id="IPR033116">
    <property type="entry name" value="TRYPSIN_SER"/>
</dbReference>
<keyword evidence="4 6" id="KW-0720">Serine protease</keyword>
<dbReference type="OrthoDB" id="10061449at2759"/>
<dbReference type="Pfam" id="PF00089">
    <property type="entry name" value="Trypsin"/>
    <property type="match status" value="1"/>
</dbReference>
<gene>
    <name evidence="9" type="primary">Dgri\GH11150</name>
    <name evidence="9" type="ORF">Dgri_GH11150</name>
</gene>
<dbReference type="HOGENOM" id="CLU_006842_7_0_1"/>
<accession>B4JDA6</accession>